<dbReference type="EMBL" id="JAGISH010000005">
    <property type="protein sequence ID" value="MBP0482821.1"/>
    <property type="molecule type" value="Genomic_DNA"/>
</dbReference>
<dbReference type="RefSeq" id="WP_209360776.1">
    <property type="nucleotide sequence ID" value="NZ_JAGISH010000005.1"/>
</dbReference>
<feature type="compositionally biased region" description="Polar residues" evidence="1">
    <location>
        <begin position="1"/>
        <end position="10"/>
    </location>
</feature>
<feature type="region of interest" description="Disordered" evidence="1">
    <location>
        <begin position="1"/>
        <end position="61"/>
    </location>
</feature>
<dbReference type="InterPro" id="IPR025227">
    <property type="entry name" value="DUF4169"/>
</dbReference>
<feature type="compositionally biased region" description="Basic and acidic residues" evidence="1">
    <location>
        <begin position="33"/>
        <end position="61"/>
    </location>
</feature>
<protein>
    <submittedName>
        <fullName evidence="2">DUF4169 family protein</fullName>
    </submittedName>
</protein>
<name>A0A940MQB3_9RHOB</name>
<evidence type="ECO:0000256" key="1">
    <source>
        <dbReference type="SAM" id="MobiDB-lite"/>
    </source>
</evidence>
<comment type="caution">
    <text evidence="2">The sequence shown here is derived from an EMBL/GenBank/DDBJ whole genome shotgun (WGS) entry which is preliminary data.</text>
</comment>
<dbReference type="Pfam" id="PF13770">
    <property type="entry name" value="DUF4169"/>
    <property type="match status" value="1"/>
</dbReference>
<dbReference type="AlphaFoldDB" id="A0A940MQB3"/>
<sequence>MAKIVNLTTFRKQKARAGKRSAGDANAAKHGQSKAEKSLAKARLDKADKALEGHRKEPDTE</sequence>
<proteinExistence type="predicted"/>
<accession>A0A940MQB3</accession>
<reference evidence="2" key="1">
    <citation type="submission" date="2021-03" db="EMBL/GenBank/DDBJ databases">
        <title>Sagittula salina sp. nov. strain M10.9X isolated from the marine waste.</title>
        <authorList>
            <person name="Satari L."/>
            <person name="Molina-Menor E."/>
            <person name="Vidal-Verdu A."/>
            <person name="Pascual J."/>
            <person name="Pereto J."/>
            <person name="Porcar M."/>
        </authorList>
    </citation>
    <scope>NUCLEOTIDE SEQUENCE</scope>
    <source>
        <strain evidence="2">M10.9X</strain>
    </source>
</reference>
<dbReference type="Proteomes" id="UP000675940">
    <property type="component" value="Unassembled WGS sequence"/>
</dbReference>
<gene>
    <name evidence="2" type="ORF">J5474_10005</name>
</gene>
<evidence type="ECO:0000313" key="3">
    <source>
        <dbReference type="Proteomes" id="UP000675940"/>
    </source>
</evidence>
<evidence type="ECO:0000313" key="2">
    <source>
        <dbReference type="EMBL" id="MBP0482821.1"/>
    </source>
</evidence>
<organism evidence="2 3">
    <name type="scientific">Sagittula salina</name>
    <dbReference type="NCBI Taxonomy" id="2820268"/>
    <lineage>
        <taxon>Bacteria</taxon>
        <taxon>Pseudomonadati</taxon>
        <taxon>Pseudomonadota</taxon>
        <taxon>Alphaproteobacteria</taxon>
        <taxon>Rhodobacterales</taxon>
        <taxon>Roseobacteraceae</taxon>
        <taxon>Sagittula</taxon>
    </lineage>
</organism>
<keyword evidence="3" id="KW-1185">Reference proteome</keyword>